<comment type="similarity">
    <text evidence="5">Belongs to the acyl-CoA dehydrogenase family.</text>
</comment>
<evidence type="ECO:0000256" key="22">
    <source>
        <dbReference type="PIRSR" id="PIRSR607822-1"/>
    </source>
</evidence>
<evidence type="ECO:0000256" key="9">
    <source>
        <dbReference type="ARBA" id="ARBA00022630"/>
    </source>
</evidence>
<evidence type="ECO:0000256" key="16">
    <source>
        <dbReference type="ARBA" id="ARBA00023002"/>
    </source>
</evidence>
<evidence type="ECO:0000256" key="21">
    <source>
        <dbReference type="ARBA" id="ARBA00047960"/>
    </source>
</evidence>
<evidence type="ECO:0000256" key="6">
    <source>
        <dbReference type="ARBA" id="ARBA00012452"/>
    </source>
</evidence>
<feature type="binding site" evidence="22">
    <location>
        <position position="297"/>
    </location>
    <ligand>
        <name>Zn(2+)</name>
        <dbReference type="ChEBI" id="CHEBI:29105"/>
    </ligand>
</feature>
<dbReference type="Pfam" id="PF02771">
    <property type="entry name" value="Acyl-CoA_dh_N"/>
    <property type="match status" value="1"/>
</dbReference>
<evidence type="ECO:0000256" key="15">
    <source>
        <dbReference type="ARBA" id="ARBA00022990"/>
    </source>
</evidence>
<evidence type="ECO:0000256" key="12">
    <source>
        <dbReference type="ARBA" id="ARBA00022827"/>
    </source>
</evidence>
<dbReference type="Pfam" id="PF00441">
    <property type="entry name" value="Acyl-CoA_dh_1"/>
    <property type="match status" value="1"/>
</dbReference>
<dbReference type="InterPro" id="IPR036250">
    <property type="entry name" value="AcylCo_DH-like_C"/>
</dbReference>
<keyword evidence="15" id="KW-0007">Acetylation</keyword>
<feature type="domain" description="EF-hand" evidence="24">
    <location>
        <begin position="329"/>
        <end position="364"/>
    </location>
</feature>
<keyword evidence="16" id="KW-0560">Oxidoreductase</keyword>
<evidence type="ECO:0000256" key="13">
    <source>
        <dbReference type="ARBA" id="ARBA00022833"/>
    </source>
</evidence>
<comment type="subcellular location">
    <subcellularLocation>
        <location evidence="2">Cell membrane</location>
        <topology evidence="2">Peripheral membrane protein</topology>
    </subcellularLocation>
    <subcellularLocation>
        <location evidence="3">Cytoplasm</location>
    </subcellularLocation>
</comment>
<keyword evidence="10" id="KW-0808">Transferase</keyword>
<dbReference type="Pfam" id="PF02770">
    <property type="entry name" value="Acyl-CoA_dh_M"/>
    <property type="match status" value="1"/>
</dbReference>
<dbReference type="Pfam" id="PF05147">
    <property type="entry name" value="LANC_like"/>
    <property type="match status" value="1"/>
</dbReference>
<dbReference type="STRING" id="10029.G3H4X0"/>
<comment type="catalytic activity">
    <reaction evidence="21">
        <text>RX + glutathione = an S-substituted glutathione + a halide anion + H(+)</text>
        <dbReference type="Rhea" id="RHEA:16437"/>
        <dbReference type="ChEBI" id="CHEBI:15378"/>
        <dbReference type="ChEBI" id="CHEBI:16042"/>
        <dbReference type="ChEBI" id="CHEBI:17792"/>
        <dbReference type="ChEBI" id="CHEBI:57925"/>
        <dbReference type="ChEBI" id="CHEBI:90779"/>
        <dbReference type="EC" id="2.5.1.18"/>
    </reaction>
</comment>
<dbReference type="SMART" id="SM01260">
    <property type="entry name" value="LANC_like"/>
    <property type="match status" value="1"/>
</dbReference>
<evidence type="ECO:0000256" key="17">
    <source>
        <dbReference type="ARBA" id="ARBA00023136"/>
    </source>
</evidence>
<dbReference type="InParanoid" id="G3H4X0"/>
<evidence type="ECO:0000256" key="19">
    <source>
        <dbReference type="ARBA" id="ARBA00039457"/>
    </source>
</evidence>
<dbReference type="InterPro" id="IPR012341">
    <property type="entry name" value="6hp_glycosidase-like_sf"/>
</dbReference>
<keyword evidence="11 22" id="KW-0479">Metal-binding</keyword>
<evidence type="ECO:0000259" key="24">
    <source>
        <dbReference type="PROSITE" id="PS50222"/>
    </source>
</evidence>
<feature type="region of interest" description="Disordered" evidence="23">
    <location>
        <begin position="784"/>
        <end position="803"/>
    </location>
</feature>
<keyword evidence="7" id="KW-1003">Cell membrane</keyword>
<dbReference type="FunFam" id="1.10.238.10:FF:000056">
    <property type="entry name" value="Myosin light chain 1 skeletal"/>
    <property type="match status" value="1"/>
</dbReference>
<dbReference type="EMBL" id="JH000148">
    <property type="protein sequence ID" value="EGV91943.1"/>
    <property type="molecule type" value="Genomic_DNA"/>
</dbReference>
<keyword evidence="13 22" id="KW-0862">Zinc</keyword>
<dbReference type="SUPFAM" id="SSF56645">
    <property type="entry name" value="Acyl-CoA dehydrogenase NM domain-like"/>
    <property type="match status" value="1"/>
</dbReference>
<comment type="cofactor">
    <cofactor evidence="1">
        <name>FAD</name>
        <dbReference type="ChEBI" id="CHEBI:57692"/>
    </cofactor>
</comment>
<gene>
    <name evidence="25" type="ORF">I79_005333</name>
</gene>
<dbReference type="SUPFAM" id="SSF47203">
    <property type="entry name" value="Acyl-CoA dehydrogenase C-terminal domain-like"/>
    <property type="match status" value="1"/>
</dbReference>
<dbReference type="Gene3D" id="2.40.110.10">
    <property type="entry name" value="Butyryl-CoA Dehydrogenase, subunit A, domain 2"/>
    <property type="match status" value="1"/>
</dbReference>
<evidence type="ECO:0000256" key="23">
    <source>
        <dbReference type="SAM" id="MobiDB-lite"/>
    </source>
</evidence>
<dbReference type="InterPro" id="IPR046373">
    <property type="entry name" value="Acyl-CoA_Oxase/DH_mid-dom_sf"/>
</dbReference>
<sequence length="1055" mass="118625">QLTPEFSQRLTNKIRELLQQMERGLKSADPQDGSGYTGWTGIAVLYLHLYDVFGDPAYLKMAHGYVKQSLNCLSKRSITFLCGDAGPLAVAAVLYHKMNSEKQAEDCITRLIHLNKIDPHAPNEMLYGRIGYIFALLFVNKNFGEEKIPQNHIQQICESILNSGENLARKRNFTAKSPLMYEWYREYYVGAAHGLSGIYYYLMQPSLQVSQAKLHSLVKPSVDFVCQMKFPSGNYPSCLDDSRDLLVHWCHGAPGVIYMLIQAYKVFKEEQYLRDAYRCADVVWQYGLLKKGYGLCHGAAGNAYAFLALYNLTQDVKYLYRACKSFSADQIAEFKEAFLLFDRTGECKITLSQVGDVLRALGTNPTNAEVKKVLGNPSNEEMNAKKIEFEQFLPMMQAISNNKDQGGYEDFVEGLRVFDKEGNGTVMGAELRHVLATLGEKMKEEEVEALLAGQEDSNGCINYEGPGFSLHSDIVMPYIAHYGTKEQIEHFIPQMTAGKCIGAIAMTEPGAGSDLQGVRTNAKRSGSDWILNGSKVFITNGWLSDLVIVVAVTNREARSPAHGISLFLVENGMKGFIKGRKLHKMGMKAQDTAELFFEDVRLPASALLGEENKGFYYLMQELPQERLLIADLAISACEFMFEETRNYVKQRKAFGKTVAHIQTVQHKLAELKTNICVTRAFVDSCLQLHEEKRLDSGSASMAKYCNSSTEWKWLVDRAQVGSRWTWLQAQISELEYKIQQLTDIHRHIRASKGIVILEECPLPKDILKKQIQFSNQAVSLNTSVNSQVPQRGEEPLPEHDFEMSPSSPTLLLRNIEKQSAQLTEIINSLIAPLNLSPTSSPLSSKSCSHKCLANGISRSASENLDELSSSSSWLLNQKHSKKRRKDRTRLKSPSLAIMSTAARTRPLQSFHKRKLYRLSPTFYWTPQNAEAQDLVLKENPGELSSAQQCVAESPLELLADNTSLYAQDSLSLNDSQEIKSLRWERRAFPLKDEDTAALLCQDERKDQTEGASTAFHDEVFCSTTPENGHPPKMQLDGMEEYKTFAIGVTNVKRNR</sequence>
<evidence type="ECO:0000256" key="8">
    <source>
        <dbReference type="ARBA" id="ARBA00022490"/>
    </source>
</evidence>
<dbReference type="Proteomes" id="UP000001075">
    <property type="component" value="Unassembled WGS sequence"/>
</dbReference>
<dbReference type="GO" id="GO:0005509">
    <property type="term" value="F:calcium ion binding"/>
    <property type="evidence" value="ECO:0007669"/>
    <property type="project" value="InterPro"/>
</dbReference>
<evidence type="ECO:0000313" key="26">
    <source>
        <dbReference type="Proteomes" id="UP000001075"/>
    </source>
</evidence>
<feature type="domain" description="EF-hand" evidence="24">
    <location>
        <begin position="406"/>
        <end position="441"/>
    </location>
</feature>
<feature type="compositionally biased region" description="Basic and acidic residues" evidence="23">
    <location>
        <begin position="791"/>
        <end position="802"/>
    </location>
</feature>
<comment type="catalytic activity">
    <reaction evidence="18">
        <text>1-chloro-2,4-dinitrobenzene + glutathione = 2,4-dinitrophenyl-S-glutathione + chloride + H(+)</text>
        <dbReference type="Rhea" id="RHEA:51220"/>
        <dbReference type="ChEBI" id="CHEBI:15378"/>
        <dbReference type="ChEBI" id="CHEBI:17996"/>
        <dbReference type="ChEBI" id="CHEBI:34718"/>
        <dbReference type="ChEBI" id="CHEBI:57925"/>
        <dbReference type="ChEBI" id="CHEBI:133977"/>
        <dbReference type="EC" id="2.5.1.18"/>
    </reaction>
</comment>
<keyword evidence="8" id="KW-0963">Cytoplasm</keyword>
<dbReference type="PANTHER" id="PTHR12736:SF5">
    <property type="entry name" value="GLUTATHIONE S-TRANSFERASE LANCL1"/>
    <property type="match status" value="1"/>
</dbReference>
<dbReference type="Gene3D" id="1.20.140.10">
    <property type="entry name" value="Butyryl-CoA Dehydrogenase, subunit A, domain 3"/>
    <property type="match status" value="1"/>
</dbReference>
<keyword evidence="14" id="KW-0809">Transit peptide</keyword>
<dbReference type="SUPFAM" id="SSF158745">
    <property type="entry name" value="LanC-like"/>
    <property type="match status" value="1"/>
</dbReference>
<evidence type="ECO:0000256" key="20">
    <source>
        <dbReference type="ARBA" id="ARBA00043169"/>
    </source>
</evidence>
<evidence type="ECO:0000256" key="14">
    <source>
        <dbReference type="ARBA" id="ARBA00022946"/>
    </source>
</evidence>
<feature type="binding site" evidence="22">
    <location>
        <position position="250"/>
    </location>
    <ligand>
        <name>Zn(2+)</name>
        <dbReference type="ChEBI" id="CHEBI:29105"/>
    </ligand>
</feature>
<dbReference type="PRINTS" id="PR01950">
    <property type="entry name" value="LANCSUPER"/>
</dbReference>
<dbReference type="CDD" id="cd00051">
    <property type="entry name" value="EFh"/>
    <property type="match status" value="1"/>
</dbReference>
<evidence type="ECO:0000256" key="7">
    <source>
        <dbReference type="ARBA" id="ARBA00022475"/>
    </source>
</evidence>
<keyword evidence="17" id="KW-0472">Membrane</keyword>
<dbReference type="InterPro" id="IPR020464">
    <property type="entry name" value="LanC-like_prot_euk"/>
</dbReference>
<protein>
    <recommendedName>
        <fullName evidence="19">Glutathione S-transferase LANCL1</fullName>
        <ecNumber evidence="6">2.5.1.18</ecNumber>
    </recommendedName>
    <alternativeName>
        <fullName evidence="20">LanC-like protein 1</fullName>
    </alternativeName>
</protein>
<dbReference type="InterPro" id="IPR002048">
    <property type="entry name" value="EF_hand_dom"/>
</dbReference>
<dbReference type="GO" id="GO:0050660">
    <property type="term" value="F:flavin adenine dinucleotide binding"/>
    <property type="evidence" value="ECO:0007669"/>
    <property type="project" value="InterPro"/>
</dbReference>
<evidence type="ECO:0000256" key="11">
    <source>
        <dbReference type="ARBA" id="ARBA00022723"/>
    </source>
</evidence>
<dbReference type="InterPro" id="IPR006091">
    <property type="entry name" value="Acyl-CoA_Oxase/DH_mid-dom"/>
</dbReference>
<evidence type="ECO:0000313" key="25">
    <source>
        <dbReference type="EMBL" id="EGV91943.1"/>
    </source>
</evidence>
<dbReference type="EC" id="2.5.1.18" evidence="6"/>
<dbReference type="InterPro" id="IPR007822">
    <property type="entry name" value="LANC-like"/>
</dbReference>
<dbReference type="GO" id="GO:0005975">
    <property type="term" value="P:carbohydrate metabolic process"/>
    <property type="evidence" value="ECO:0007669"/>
    <property type="project" value="InterPro"/>
</dbReference>
<dbReference type="AlphaFoldDB" id="G3H4X0"/>
<dbReference type="GO" id="GO:0005886">
    <property type="term" value="C:plasma membrane"/>
    <property type="evidence" value="ECO:0007669"/>
    <property type="project" value="UniProtKB-SubCell"/>
</dbReference>
<dbReference type="PROSITE" id="PS50222">
    <property type="entry name" value="EF_HAND_2"/>
    <property type="match status" value="2"/>
</dbReference>
<organism evidence="25 26">
    <name type="scientific">Cricetulus griseus</name>
    <name type="common">Chinese hamster</name>
    <name type="synonym">Cricetulus barabensis griseus</name>
    <dbReference type="NCBI Taxonomy" id="10029"/>
    <lineage>
        <taxon>Eukaryota</taxon>
        <taxon>Metazoa</taxon>
        <taxon>Chordata</taxon>
        <taxon>Craniata</taxon>
        <taxon>Vertebrata</taxon>
        <taxon>Euteleostomi</taxon>
        <taxon>Mammalia</taxon>
        <taxon>Eutheria</taxon>
        <taxon>Euarchontoglires</taxon>
        <taxon>Glires</taxon>
        <taxon>Rodentia</taxon>
        <taxon>Myomorpha</taxon>
        <taxon>Muroidea</taxon>
        <taxon>Cricetidae</taxon>
        <taxon>Cricetinae</taxon>
        <taxon>Cricetulus</taxon>
    </lineage>
</organism>
<dbReference type="GO" id="GO:0003995">
    <property type="term" value="F:acyl-CoA dehydrogenase activity"/>
    <property type="evidence" value="ECO:0007669"/>
    <property type="project" value="InterPro"/>
</dbReference>
<keyword evidence="12" id="KW-0274">FAD</keyword>
<dbReference type="Gene3D" id="1.50.10.10">
    <property type="match status" value="1"/>
</dbReference>
<proteinExistence type="inferred from homology"/>
<evidence type="ECO:0000256" key="10">
    <source>
        <dbReference type="ARBA" id="ARBA00022679"/>
    </source>
</evidence>
<dbReference type="InterPro" id="IPR037069">
    <property type="entry name" value="AcylCoA_DH/ox_N_sf"/>
</dbReference>
<feature type="binding site" evidence="22">
    <location>
        <position position="296"/>
    </location>
    <ligand>
        <name>Zn(2+)</name>
        <dbReference type="ChEBI" id="CHEBI:29105"/>
    </ligand>
</feature>
<dbReference type="Gene3D" id="1.10.540.10">
    <property type="entry name" value="Acyl-CoA dehydrogenase/oxidase, N-terminal domain"/>
    <property type="match status" value="1"/>
</dbReference>
<dbReference type="GO" id="GO:0046395">
    <property type="term" value="P:carboxylic acid catabolic process"/>
    <property type="evidence" value="ECO:0007669"/>
    <property type="project" value="UniProtKB-ARBA"/>
</dbReference>
<evidence type="ECO:0000256" key="18">
    <source>
        <dbReference type="ARBA" id="ARBA00035808"/>
    </source>
</evidence>
<dbReference type="PANTHER" id="PTHR12736">
    <property type="entry name" value="LANC-LIKE PROTEIN"/>
    <property type="match status" value="1"/>
</dbReference>
<dbReference type="Gene3D" id="1.10.238.10">
    <property type="entry name" value="EF-hand"/>
    <property type="match status" value="2"/>
</dbReference>
<dbReference type="InterPro" id="IPR009075">
    <property type="entry name" value="AcylCo_DH/oxidase_C"/>
</dbReference>
<name>G3H4X0_CRIGR</name>
<dbReference type="SMART" id="SM00054">
    <property type="entry name" value="EFh"/>
    <property type="match status" value="2"/>
</dbReference>
<reference evidence="26" key="1">
    <citation type="journal article" date="2011" name="Nat. Biotechnol.">
        <title>The genomic sequence of the Chinese hamster ovary (CHO)-K1 cell line.</title>
        <authorList>
            <person name="Xu X."/>
            <person name="Nagarajan H."/>
            <person name="Lewis N.E."/>
            <person name="Pan S."/>
            <person name="Cai Z."/>
            <person name="Liu X."/>
            <person name="Chen W."/>
            <person name="Xie M."/>
            <person name="Wang W."/>
            <person name="Hammond S."/>
            <person name="Andersen M.R."/>
            <person name="Neff N."/>
            <person name="Passarelli B."/>
            <person name="Koh W."/>
            <person name="Fan H.C."/>
            <person name="Wang J."/>
            <person name="Gui Y."/>
            <person name="Lee K.H."/>
            <person name="Betenbaugh M.J."/>
            <person name="Quake S.R."/>
            <person name="Famili I."/>
            <person name="Palsson B.O."/>
            <person name="Wang J."/>
        </authorList>
    </citation>
    <scope>NUCLEOTIDE SEQUENCE [LARGE SCALE GENOMIC DNA]</scope>
    <source>
        <strain evidence="26">CHO K1 cell line</strain>
    </source>
</reference>
<dbReference type="GO" id="GO:0031179">
    <property type="term" value="P:peptide modification"/>
    <property type="evidence" value="ECO:0007669"/>
    <property type="project" value="InterPro"/>
</dbReference>
<dbReference type="PaxDb" id="10029-XP_007607018.1"/>
<dbReference type="PROSITE" id="PS00072">
    <property type="entry name" value="ACYL_COA_DH_1"/>
    <property type="match status" value="1"/>
</dbReference>
<evidence type="ECO:0000256" key="3">
    <source>
        <dbReference type="ARBA" id="ARBA00004496"/>
    </source>
</evidence>
<keyword evidence="9" id="KW-0285">Flavoprotein</keyword>
<evidence type="ECO:0000256" key="5">
    <source>
        <dbReference type="ARBA" id="ARBA00009347"/>
    </source>
</evidence>
<dbReference type="PRINTS" id="PR01951">
    <property type="entry name" value="LANCEUKARYTE"/>
</dbReference>
<dbReference type="InterPro" id="IPR011992">
    <property type="entry name" value="EF-hand-dom_pair"/>
</dbReference>
<dbReference type="FunFam" id="2.40.110.10:FF:000002">
    <property type="entry name" value="Acyl-CoA dehydrogenase fadE12"/>
    <property type="match status" value="1"/>
</dbReference>
<evidence type="ECO:0000256" key="2">
    <source>
        <dbReference type="ARBA" id="ARBA00004202"/>
    </source>
</evidence>
<dbReference type="InterPro" id="IPR009100">
    <property type="entry name" value="AcylCoA_DH/oxidase_NM_dom_sf"/>
</dbReference>
<dbReference type="InterPro" id="IPR013786">
    <property type="entry name" value="AcylCoA_DH/ox_N"/>
</dbReference>
<dbReference type="SUPFAM" id="SSF47473">
    <property type="entry name" value="EF-hand"/>
    <property type="match status" value="1"/>
</dbReference>
<dbReference type="GO" id="GO:0005737">
    <property type="term" value="C:cytoplasm"/>
    <property type="evidence" value="ECO:0007669"/>
    <property type="project" value="UniProtKB-SubCell"/>
</dbReference>
<feature type="non-terminal residue" evidence="25">
    <location>
        <position position="1"/>
    </location>
</feature>
<accession>G3H4X0</accession>
<dbReference type="GO" id="GO:0004364">
    <property type="term" value="F:glutathione transferase activity"/>
    <property type="evidence" value="ECO:0007669"/>
    <property type="project" value="UniProtKB-EC"/>
</dbReference>
<dbReference type="CDD" id="cd04794">
    <property type="entry name" value="euk_LANCL"/>
    <property type="match status" value="1"/>
</dbReference>
<dbReference type="eggNOG" id="KOG2787">
    <property type="taxonomic scope" value="Eukaryota"/>
</dbReference>
<evidence type="ECO:0000256" key="1">
    <source>
        <dbReference type="ARBA" id="ARBA00001974"/>
    </source>
</evidence>
<evidence type="ECO:0000256" key="4">
    <source>
        <dbReference type="ARBA" id="ARBA00007179"/>
    </source>
</evidence>
<dbReference type="InterPro" id="IPR006089">
    <property type="entry name" value="Acyl-CoA_DH_CS"/>
</dbReference>
<comment type="similarity">
    <text evidence="4">Belongs to the LanC-like protein family.</text>
</comment>